<keyword evidence="1" id="KW-0812">Transmembrane</keyword>
<keyword evidence="1" id="KW-0472">Membrane</keyword>
<protein>
    <submittedName>
        <fullName evidence="2">Uncharacterized protein</fullName>
    </submittedName>
</protein>
<dbReference type="EMBL" id="MGAC01000038">
    <property type="protein sequence ID" value="OGK37526.1"/>
    <property type="molecule type" value="Genomic_DNA"/>
</dbReference>
<reference evidence="2 3" key="1">
    <citation type="journal article" date="2016" name="Nat. Commun.">
        <title>Thousands of microbial genomes shed light on interconnected biogeochemical processes in an aquifer system.</title>
        <authorList>
            <person name="Anantharaman K."/>
            <person name="Brown C.T."/>
            <person name="Hug L.A."/>
            <person name="Sharon I."/>
            <person name="Castelle C.J."/>
            <person name="Probst A.J."/>
            <person name="Thomas B.C."/>
            <person name="Singh A."/>
            <person name="Wilkins M.J."/>
            <person name="Karaoz U."/>
            <person name="Brodie E.L."/>
            <person name="Williams K.H."/>
            <person name="Hubbard S.S."/>
            <person name="Banfield J.F."/>
        </authorList>
    </citation>
    <scope>NUCLEOTIDE SEQUENCE [LARGE SCALE GENOMIC DNA]</scope>
</reference>
<name>A0A1F7I2B5_9BACT</name>
<proteinExistence type="predicted"/>
<gene>
    <name evidence="2" type="ORF">A3F03_04915</name>
</gene>
<feature type="transmembrane region" description="Helical" evidence="1">
    <location>
        <begin position="99"/>
        <end position="117"/>
    </location>
</feature>
<organism evidence="2 3">
    <name type="scientific">Candidatus Roizmanbacteria bacterium RIFCSPHIGHO2_12_FULL_41_11</name>
    <dbReference type="NCBI Taxonomy" id="1802052"/>
    <lineage>
        <taxon>Bacteria</taxon>
        <taxon>Candidatus Roizmaniibacteriota</taxon>
    </lineage>
</organism>
<dbReference type="Proteomes" id="UP000176803">
    <property type="component" value="Unassembled WGS sequence"/>
</dbReference>
<comment type="caution">
    <text evidence="2">The sequence shown here is derived from an EMBL/GenBank/DDBJ whole genome shotgun (WGS) entry which is preliminary data.</text>
</comment>
<dbReference type="AlphaFoldDB" id="A0A1F7I2B5"/>
<evidence type="ECO:0000313" key="3">
    <source>
        <dbReference type="Proteomes" id="UP000176803"/>
    </source>
</evidence>
<feature type="transmembrane region" description="Helical" evidence="1">
    <location>
        <begin position="7"/>
        <end position="29"/>
    </location>
</feature>
<feature type="transmembrane region" description="Helical" evidence="1">
    <location>
        <begin position="123"/>
        <end position="140"/>
    </location>
</feature>
<sequence>MNMNKPLINGVIATTGLLVVYFVIVSLVSGSRFAQEQFSQFWYYVVTLAVGFGIQVGLYSYLKSMVKNVSPKAMPAGRQVVATSGATSTAAMISCCAHYLVNILPILGAVGIITVISQYQVQLFWIGLVFNFAGIAYMANKIVRFDKMKQWP</sequence>
<feature type="transmembrane region" description="Helical" evidence="1">
    <location>
        <begin position="41"/>
        <end position="62"/>
    </location>
</feature>
<accession>A0A1F7I2B5</accession>
<evidence type="ECO:0000256" key="1">
    <source>
        <dbReference type="SAM" id="Phobius"/>
    </source>
</evidence>
<keyword evidence="1" id="KW-1133">Transmembrane helix</keyword>
<evidence type="ECO:0000313" key="2">
    <source>
        <dbReference type="EMBL" id="OGK37526.1"/>
    </source>
</evidence>